<dbReference type="RefSeq" id="WP_149604905.1">
    <property type="nucleotide sequence ID" value="NZ_SEUJ01000040.1"/>
</dbReference>
<evidence type="ECO:0000313" key="1">
    <source>
        <dbReference type="EMBL" id="KAA1166116.1"/>
    </source>
</evidence>
<accession>A0ABQ6RN81</accession>
<dbReference type="Gene3D" id="3.60.20.10">
    <property type="entry name" value="Glutamine Phosphoribosylpyrophosphate, subunit 1, domain 1"/>
    <property type="match status" value="1"/>
</dbReference>
<dbReference type="EMBL" id="SEUJ01000040">
    <property type="protein sequence ID" value="KAA1166116.1"/>
    <property type="molecule type" value="Genomic_DNA"/>
</dbReference>
<dbReference type="SUPFAM" id="SSF52402">
    <property type="entry name" value="Adenine nucleotide alpha hydrolases-like"/>
    <property type="match status" value="1"/>
</dbReference>
<protein>
    <submittedName>
        <fullName evidence="1">Uncharacterized protein</fullName>
    </submittedName>
</protein>
<comment type="caution">
    <text evidence="1">The sequence shown here is derived from an EMBL/GenBank/DDBJ whole genome shotgun (WGS) entry which is preliminary data.</text>
</comment>
<organism evidence="1 2">
    <name type="scientific">Pseudoalteromonas fuliginea</name>
    <dbReference type="NCBI Taxonomy" id="1872678"/>
    <lineage>
        <taxon>Bacteria</taxon>
        <taxon>Pseudomonadati</taxon>
        <taxon>Pseudomonadota</taxon>
        <taxon>Gammaproteobacteria</taxon>
        <taxon>Alteromonadales</taxon>
        <taxon>Pseudoalteromonadaceae</taxon>
        <taxon>Pseudoalteromonas</taxon>
    </lineage>
</organism>
<name>A0ABQ6RN81_9GAMM</name>
<dbReference type="InterPro" id="IPR029055">
    <property type="entry name" value="Ntn_hydrolases_N"/>
</dbReference>
<reference evidence="1 2" key="1">
    <citation type="submission" date="2019-01" db="EMBL/GenBank/DDBJ databases">
        <title>Genome sequences of marine Pseudoalteromonas species.</title>
        <authorList>
            <person name="Boraston A.B."/>
            <person name="Hehemann J.-H."/>
            <person name="Vickers C.J."/>
            <person name="Salama-Alber O."/>
            <person name="Abe K."/>
            <person name="Hettle A.J."/>
        </authorList>
    </citation>
    <scope>NUCLEOTIDE SEQUENCE [LARGE SCALE GENOMIC DNA]</scope>
    <source>
        <strain evidence="1 2">PS47</strain>
    </source>
</reference>
<evidence type="ECO:0000313" key="2">
    <source>
        <dbReference type="Proteomes" id="UP000322915"/>
    </source>
</evidence>
<keyword evidence="2" id="KW-1185">Reference proteome</keyword>
<gene>
    <name evidence="1" type="ORF">EU509_00685</name>
</gene>
<dbReference type="SUPFAM" id="SSF56235">
    <property type="entry name" value="N-terminal nucleophile aminohydrolases (Ntn hydrolases)"/>
    <property type="match status" value="1"/>
</dbReference>
<dbReference type="Proteomes" id="UP000322915">
    <property type="component" value="Unassembled WGS sequence"/>
</dbReference>
<proteinExistence type="predicted"/>
<sequence>MSRIVISNDEKVFDSLVKENIKSGVELSNVIKRAGLYFASFYKRVKKNENFFESDNSDFILGCGTLIYNDSTSSEALEGIISNYEQSLSIRDNIFGNYSIVLSKDSVVTVFCDPYSIHDIYYYEENGTFAICNSLKELTKVKSNKSVKVSSLISETILSGYIGNETFIEGIFKLRGTEKLILQSEELSIVDVNYQKAVWNFEGKTVDDAVDTYVNLIKKYTSKIAKVWGEIGVHQTGGLDNRLIFSGLIDAGVKPLLLYGKGNGILTTTNQEDLECVKQYSKKFDLKHHIMDWGHNETDYSLNSINSLFNKYGFKFAIYGAPKSFFSEYEGGIPDYPDFLEFGYFGENLRLREYLDGRDSISLDDFFEDYLFGGRYGDINNPDFLPQSMEIKRTLRAEYLKEASLFGLNIDTDILAKDFDEFRWVHARKADSRSLNLINEFTSSFATLSVPELHEFPWSLPAEWRENAQFQLRVIHRLYPQSLTVPIFSHGNLQTLNKNNFSLTINYTWAQKVKSLMDVFNASSKVINYSKEVYFRFFERNKEKAKLALKNKSSTEYVVKKLESYFENECPKELSFIVPKHYPGHIVGLYRYYLHIRALEEVEKNN</sequence>